<comment type="pathway">
    <text evidence="1">Carbohydrate acid metabolism.</text>
</comment>
<dbReference type="EMBL" id="VTER01000006">
    <property type="protein sequence ID" value="TYS47560.1"/>
    <property type="molecule type" value="Genomic_DNA"/>
</dbReference>
<dbReference type="Proteomes" id="UP000322139">
    <property type="component" value="Unassembled WGS sequence"/>
</dbReference>
<reference evidence="6 7" key="1">
    <citation type="submission" date="2019-08" db="EMBL/GenBank/DDBJ databases">
        <title>Bacillus genomes from the desert of Cuatro Cienegas, Coahuila.</title>
        <authorList>
            <person name="Olmedo-Alvarez G."/>
        </authorList>
    </citation>
    <scope>NUCLEOTIDE SEQUENCE [LARGE SCALE GENOMIC DNA]</scope>
    <source>
        <strain evidence="6 7">CH446_14T</strain>
    </source>
</reference>
<sequence>MKKLNILNRLTESGVVAVVRADSSEEAVKISEACVKGGIAGIEITFTIDGAEAVLKELSGYFADDTRAVLGAGTVLDAATARIAILAGAEFIVSPAFDRETAKLCNLYQVPYMPGCMTITEMKEAMEYGADIIKLFPGNAFGPDFIKAVKAPLPQANIMPTGGVSLENAGEWIRNGCVAVGVGGNLAAPAKTGNYEKITEMSAEYIKIVKEAREEGLQ</sequence>
<dbReference type="AlphaFoldDB" id="A0A5D4RA95"/>
<dbReference type="Gene3D" id="3.20.20.70">
    <property type="entry name" value="Aldolase class I"/>
    <property type="match status" value="1"/>
</dbReference>
<dbReference type="PANTHER" id="PTHR30246:SF1">
    <property type="entry name" value="2-DEHYDRO-3-DEOXY-6-PHOSPHOGALACTONATE ALDOLASE-RELATED"/>
    <property type="match status" value="1"/>
</dbReference>
<evidence type="ECO:0000256" key="4">
    <source>
        <dbReference type="ARBA" id="ARBA00023239"/>
    </source>
</evidence>
<keyword evidence="5" id="KW-0119">Carbohydrate metabolism</keyword>
<proteinExistence type="inferred from homology"/>
<dbReference type="PANTHER" id="PTHR30246">
    <property type="entry name" value="2-KETO-3-DEOXY-6-PHOSPHOGLUCONATE ALDOLASE"/>
    <property type="match status" value="1"/>
</dbReference>
<evidence type="ECO:0000256" key="1">
    <source>
        <dbReference type="ARBA" id="ARBA00004761"/>
    </source>
</evidence>
<dbReference type="InterPro" id="IPR000887">
    <property type="entry name" value="Aldlse_KDPG_KHG"/>
</dbReference>
<dbReference type="RefSeq" id="WP_148974905.1">
    <property type="nucleotide sequence ID" value="NZ_JBNIKU010000006.1"/>
</dbReference>
<gene>
    <name evidence="6" type="ORF">FZD51_11455</name>
</gene>
<organism evidence="6 7">
    <name type="scientific">Bacillus infantis</name>
    <dbReference type="NCBI Taxonomy" id="324767"/>
    <lineage>
        <taxon>Bacteria</taxon>
        <taxon>Bacillati</taxon>
        <taxon>Bacillota</taxon>
        <taxon>Bacilli</taxon>
        <taxon>Bacillales</taxon>
        <taxon>Bacillaceae</taxon>
        <taxon>Bacillus</taxon>
    </lineage>
</organism>
<keyword evidence="4" id="KW-0456">Lyase</keyword>
<dbReference type="GO" id="GO:0016829">
    <property type="term" value="F:lyase activity"/>
    <property type="evidence" value="ECO:0007669"/>
    <property type="project" value="UniProtKB-KW"/>
</dbReference>
<comment type="caution">
    <text evidence="6">The sequence shown here is derived from an EMBL/GenBank/DDBJ whole genome shotgun (WGS) entry which is preliminary data.</text>
</comment>
<dbReference type="SUPFAM" id="SSF51569">
    <property type="entry name" value="Aldolase"/>
    <property type="match status" value="1"/>
</dbReference>
<evidence type="ECO:0000313" key="7">
    <source>
        <dbReference type="Proteomes" id="UP000322139"/>
    </source>
</evidence>
<protein>
    <submittedName>
        <fullName evidence="6">Bifunctional 4-hydroxy-2-oxoglutarate aldolase/2-dehydro-3-deoxy-phosphogluconate aldolase</fullName>
    </submittedName>
</protein>
<evidence type="ECO:0000313" key="6">
    <source>
        <dbReference type="EMBL" id="TYS47560.1"/>
    </source>
</evidence>
<name>A0A5D4RA95_9BACI</name>
<dbReference type="InterPro" id="IPR013785">
    <property type="entry name" value="Aldolase_TIM"/>
</dbReference>
<dbReference type="NCBIfam" id="NF005119">
    <property type="entry name" value="PRK06552.1"/>
    <property type="match status" value="1"/>
</dbReference>
<comment type="similarity">
    <text evidence="2">Belongs to the KHG/KDPG aldolase family.</text>
</comment>
<evidence type="ECO:0000256" key="5">
    <source>
        <dbReference type="ARBA" id="ARBA00023277"/>
    </source>
</evidence>
<evidence type="ECO:0000256" key="3">
    <source>
        <dbReference type="ARBA" id="ARBA00011233"/>
    </source>
</evidence>
<evidence type="ECO:0000256" key="2">
    <source>
        <dbReference type="ARBA" id="ARBA00006906"/>
    </source>
</evidence>
<dbReference type="Pfam" id="PF01081">
    <property type="entry name" value="Aldolase"/>
    <property type="match status" value="1"/>
</dbReference>
<accession>A0A5D4RA95</accession>
<dbReference type="CDD" id="cd00452">
    <property type="entry name" value="KDPG_aldolase"/>
    <property type="match status" value="1"/>
</dbReference>
<comment type="subunit">
    <text evidence="3">Homotrimer.</text>
</comment>
<dbReference type="NCBIfam" id="TIGR01182">
    <property type="entry name" value="eda"/>
    <property type="match status" value="1"/>
</dbReference>